<dbReference type="KEGG" id="jar:G7057_00140"/>
<evidence type="ECO:0000313" key="2">
    <source>
        <dbReference type="Proteomes" id="UP000501451"/>
    </source>
</evidence>
<evidence type="ECO:0000313" key="1">
    <source>
        <dbReference type="EMBL" id="QII81034.1"/>
    </source>
</evidence>
<dbReference type="EMBL" id="CP049740">
    <property type="protein sequence ID" value="QII81034.1"/>
    <property type="molecule type" value="Genomic_DNA"/>
</dbReference>
<organism evidence="1 2">
    <name type="scientific">Jeotgalibaca arthritidis</name>
    <dbReference type="NCBI Taxonomy" id="1868794"/>
    <lineage>
        <taxon>Bacteria</taxon>
        <taxon>Bacillati</taxon>
        <taxon>Bacillota</taxon>
        <taxon>Bacilli</taxon>
        <taxon>Lactobacillales</taxon>
        <taxon>Carnobacteriaceae</taxon>
        <taxon>Jeotgalibaca</taxon>
    </lineage>
</organism>
<sequence>MHSELLAKHGLTHFITGSDYNFRYQTVGGNIKKELERALAHHHLSINQLYMNTYYNMKGVGANGGFDLTICYAHPS</sequence>
<accession>A0A6G7K6Z6</accession>
<dbReference type="Proteomes" id="UP000501451">
    <property type="component" value="Chromosome"/>
</dbReference>
<name>A0A6G7K6Z6_9LACT</name>
<reference evidence="1 2" key="1">
    <citation type="journal article" date="2017" name="Int. J. Syst. Evol. Microbiol.">
        <title>Jeotgalibaca porci sp. nov. and Jeotgalibaca arthritidis sp. nov., isolated from pigs, and emended description of the genus Jeotgalibaca.</title>
        <authorList>
            <person name="Zamora L."/>
            <person name="Perez-Sancho M."/>
            <person name="Dominguez L."/>
            <person name="Fernandez-Garayzabal J.F."/>
            <person name="Vela A.I."/>
        </authorList>
    </citation>
    <scope>NUCLEOTIDE SEQUENCE [LARGE SCALE GENOMIC DNA]</scope>
    <source>
        <strain evidence="1 2">CECT 9157</strain>
    </source>
</reference>
<keyword evidence="2" id="KW-1185">Reference proteome</keyword>
<dbReference type="AlphaFoldDB" id="A0A6G7K6Z6"/>
<dbReference type="RefSeq" id="WP_166160495.1">
    <property type="nucleotide sequence ID" value="NZ_CP049740.1"/>
</dbReference>
<protein>
    <submittedName>
        <fullName evidence="1">Uncharacterized protein</fullName>
    </submittedName>
</protein>
<gene>
    <name evidence="1" type="ORF">G7057_00140</name>
</gene>
<proteinExistence type="predicted"/>